<accession>A0A0A1TD83</accession>
<feature type="compositionally biased region" description="Basic and acidic residues" evidence="1">
    <location>
        <begin position="578"/>
        <end position="597"/>
    </location>
</feature>
<evidence type="ECO:0000313" key="2">
    <source>
        <dbReference type="EMBL" id="CEJ86855.1"/>
    </source>
</evidence>
<feature type="compositionally biased region" description="Basic and acidic residues" evidence="1">
    <location>
        <begin position="92"/>
        <end position="107"/>
    </location>
</feature>
<feature type="compositionally biased region" description="Polar residues" evidence="1">
    <location>
        <begin position="320"/>
        <end position="334"/>
    </location>
</feature>
<feature type="region of interest" description="Disordered" evidence="1">
    <location>
        <begin position="62"/>
        <end position="503"/>
    </location>
</feature>
<feature type="compositionally biased region" description="Low complexity" evidence="1">
    <location>
        <begin position="110"/>
        <end position="119"/>
    </location>
</feature>
<sequence length="597" mass="64217">MESVVASLRTQLKDLELRMLAYRQELIAEFHQNLESHLRDAPSPAVADEITAAVQASFGDFPTLSPHLRHQRTGDSISPISPQSHHSPIAHGTDDTQSRPRDRHHELQGLFPPSFLPLLDSHAQELPGQHHPAEPAPPPVTLAHTGRPHTGADDDDPNALIDDCAAGNTLPDQDTMGHRDLPTDNGVDASGEDATSSISSDKSEGKVRKSALRKSSGSAKSQQSPRRVRFDVMGKEVLPTASPKLPTYMNLRPSSPIPGNEAPSCDSILGDDVELSPPPRKISSSDALRALSRTPFEDGAVWTVVNPDSEEASSEHDSSNTTTPGTVTPPQNNYEPRKFYTGTASGNLGLSGDVLDTSADQLSDDDDSSEDEGLSLGGGRKPKPQSPKKQPPAKMEMPIRSAEKSGLTKSGATLYPKTAKTPPKADHARDHEDNDMFDFETEPGMKPIPKATRPVQDEDDDSDSDDMLEVRPSKTTASALSSSLTQSMSIQRSRPKAEEVETDEAAAKFTIGSIGSYKGRPVMMPVVKDPELLARAASLGKVDSIVGSLDQSGLDEGDPSSYRASIASGAFSGTPRSFTERLLMEDMQAERARNRRS</sequence>
<feature type="region of interest" description="Disordered" evidence="1">
    <location>
        <begin position="550"/>
        <end position="597"/>
    </location>
</feature>
<feature type="compositionally biased region" description="Low complexity" evidence="1">
    <location>
        <begin position="76"/>
        <end position="91"/>
    </location>
</feature>
<name>A0A0A1TD83_9HYPO</name>
<feature type="compositionally biased region" description="Acidic residues" evidence="1">
    <location>
        <begin position="362"/>
        <end position="373"/>
    </location>
</feature>
<organism evidence="2 3">
    <name type="scientific">[Torrubiella] hemipterigena</name>
    <dbReference type="NCBI Taxonomy" id="1531966"/>
    <lineage>
        <taxon>Eukaryota</taxon>
        <taxon>Fungi</taxon>
        <taxon>Dikarya</taxon>
        <taxon>Ascomycota</taxon>
        <taxon>Pezizomycotina</taxon>
        <taxon>Sordariomycetes</taxon>
        <taxon>Hypocreomycetidae</taxon>
        <taxon>Hypocreales</taxon>
        <taxon>Clavicipitaceae</taxon>
        <taxon>Clavicipitaceae incertae sedis</taxon>
        <taxon>'Torrubiella' clade</taxon>
    </lineage>
</organism>
<gene>
    <name evidence="2" type="ORF">VHEMI04226</name>
</gene>
<dbReference type="EMBL" id="CDHN01000002">
    <property type="protein sequence ID" value="CEJ86855.1"/>
    <property type="molecule type" value="Genomic_DNA"/>
</dbReference>
<feature type="compositionally biased region" description="Basic and acidic residues" evidence="1">
    <location>
        <begin position="423"/>
        <end position="434"/>
    </location>
</feature>
<keyword evidence="3" id="KW-1185">Reference proteome</keyword>
<reference evidence="2 3" key="1">
    <citation type="journal article" date="2015" name="Genome Announc.">
        <title>Draft Genome Sequence and Gene Annotation of the Entomopathogenic Fungus Verticillium hemipterigenum.</title>
        <authorList>
            <person name="Horn F."/>
            <person name="Habel A."/>
            <person name="Scharf D.H."/>
            <person name="Dworschak J."/>
            <person name="Brakhage A.A."/>
            <person name="Guthke R."/>
            <person name="Hertweck C."/>
            <person name="Linde J."/>
        </authorList>
    </citation>
    <scope>NUCLEOTIDE SEQUENCE [LARGE SCALE GENOMIC DNA]</scope>
</reference>
<feature type="compositionally biased region" description="Polar residues" evidence="1">
    <location>
        <begin position="213"/>
        <end position="225"/>
    </location>
</feature>
<evidence type="ECO:0000256" key="1">
    <source>
        <dbReference type="SAM" id="MobiDB-lite"/>
    </source>
</evidence>
<protein>
    <submittedName>
        <fullName evidence="2">Uncharacterized protein</fullName>
    </submittedName>
</protein>
<feature type="compositionally biased region" description="Low complexity" evidence="1">
    <location>
        <begin position="473"/>
        <end position="492"/>
    </location>
</feature>
<proteinExistence type="predicted"/>
<dbReference type="OrthoDB" id="5418627at2759"/>
<dbReference type="AlphaFoldDB" id="A0A0A1TD83"/>
<feature type="compositionally biased region" description="Acidic residues" evidence="1">
    <location>
        <begin position="457"/>
        <end position="467"/>
    </location>
</feature>
<evidence type="ECO:0000313" key="3">
    <source>
        <dbReference type="Proteomes" id="UP000039046"/>
    </source>
</evidence>
<dbReference type="STRING" id="1531966.A0A0A1TD83"/>
<dbReference type="Proteomes" id="UP000039046">
    <property type="component" value="Unassembled WGS sequence"/>
</dbReference>
<dbReference type="HOGENOM" id="CLU_016024_0_0_1"/>